<protein>
    <recommendedName>
        <fullName evidence="3">histidine kinase</fullName>
        <ecNumber evidence="3">2.7.13.3</ecNumber>
    </recommendedName>
</protein>
<evidence type="ECO:0000256" key="6">
    <source>
        <dbReference type="ARBA" id="ARBA00022741"/>
    </source>
</evidence>
<comment type="catalytic activity">
    <reaction evidence="1">
        <text>ATP + protein L-histidine = ADP + protein N-phospho-L-histidine.</text>
        <dbReference type="EC" id="2.7.13.3"/>
    </reaction>
</comment>
<feature type="domain" description="Histidine kinase" evidence="11">
    <location>
        <begin position="1033"/>
        <end position="1244"/>
    </location>
</feature>
<keyword evidence="10" id="KW-0472">Membrane</keyword>
<comment type="subcellular location">
    <subcellularLocation>
        <location evidence="2">Membrane</location>
    </subcellularLocation>
</comment>
<feature type="transmembrane region" description="Helical" evidence="10">
    <location>
        <begin position="939"/>
        <end position="963"/>
    </location>
</feature>
<dbReference type="SUPFAM" id="SSF55874">
    <property type="entry name" value="ATPase domain of HSP90 chaperone/DNA topoisomerase II/histidine kinase"/>
    <property type="match status" value="1"/>
</dbReference>
<keyword evidence="6" id="KW-0547">Nucleotide-binding</keyword>
<comment type="caution">
    <text evidence="13">The sequence shown here is derived from an EMBL/GenBank/DDBJ whole genome shotgun (WGS) entry which is preliminary data.</text>
</comment>
<dbReference type="EMBL" id="JBHTHZ010000014">
    <property type="protein sequence ID" value="MFD0795657.1"/>
    <property type="molecule type" value="Genomic_DNA"/>
</dbReference>
<dbReference type="InterPro" id="IPR005467">
    <property type="entry name" value="His_kinase_dom"/>
</dbReference>
<dbReference type="Pfam" id="PF00512">
    <property type="entry name" value="HisKA"/>
    <property type="match status" value="1"/>
</dbReference>
<feature type="transmembrane region" description="Helical" evidence="10">
    <location>
        <begin position="400"/>
        <end position="417"/>
    </location>
</feature>
<dbReference type="EC" id="2.7.13.3" evidence="3"/>
<gene>
    <name evidence="13" type="ORF">ACFQZX_18695</name>
</gene>
<dbReference type="Gene3D" id="3.30.565.10">
    <property type="entry name" value="Histidine kinase-like ATPase, C-terminal domain"/>
    <property type="match status" value="1"/>
</dbReference>
<dbReference type="CDD" id="cd00075">
    <property type="entry name" value="HATPase"/>
    <property type="match status" value="1"/>
</dbReference>
<feature type="transmembrane region" description="Helical" evidence="10">
    <location>
        <begin position="206"/>
        <end position="226"/>
    </location>
</feature>
<keyword evidence="10" id="KW-0812">Transmembrane</keyword>
<feature type="domain" description="HAMP" evidence="12">
    <location>
        <begin position="964"/>
        <end position="1016"/>
    </location>
</feature>
<evidence type="ECO:0000256" key="3">
    <source>
        <dbReference type="ARBA" id="ARBA00012438"/>
    </source>
</evidence>
<evidence type="ECO:0000256" key="2">
    <source>
        <dbReference type="ARBA" id="ARBA00004370"/>
    </source>
</evidence>
<dbReference type="PROSITE" id="PS50109">
    <property type="entry name" value="HIS_KIN"/>
    <property type="match status" value="1"/>
</dbReference>
<evidence type="ECO:0000256" key="9">
    <source>
        <dbReference type="ARBA" id="ARBA00023012"/>
    </source>
</evidence>
<dbReference type="InterPro" id="IPR003594">
    <property type="entry name" value="HATPase_dom"/>
</dbReference>
<dbReference type="InterPro" id="IPR004358">
    <property type="entry name" value="Sig_transdc_His_kin-like_C"/>
</dbReference>
<proteinExistence type="predicted"/>
<feature type="transmembrane region" description="Helical" evidence="10">
    <location>
        <begin position="318"/>
        <end position="342"/>
    </location>
</feature>
<keyword evidence="5" id="KW-0808">Transferase</keyword>
<accession>A0ABW3AXN3</accession>
<dbReference type="PANTHER" id="PTHR43065:SF46">
    <property type="entry name" value="C4-DICARBOXYLATE TRANSPORT SENSOR PROTEIN DCTB"/>
    <property type="match status" value="1"/>
</dbReference>
<keyword evidence="10" id="KW-1133">Transmembrane helix</keyword>
<keyword evidence="14" id="KW-1185">Reference proteome</keyword>
<feature type="transmembrane region" description="Helical" evidence="10">
    <location>
        <begin position="281"/>
        <end position="306"/>
    </location>
</feature>
<evidence type="ECO:0000313" key="13">
    <source>
        <dbReference type="EMBL" id="MFD0795657.1"/>
    </source>
</evidence>
<dbReference type="SUPFAM" id="SSF47384">
    <property type="entry name" value="Homodimeric domain of signal transducing histidine kinase"/>
    <property type="match status" value="1"/>
</dbReference>
<dbReference type="Proteomes" id="UP001597010">
    <property type="component" value="Unassembled WGS sequence"/>
</dbReference>
<evidence type="ECO:0000256" key="10">
    <source>
        <dbReference type="SAM" id="Phobius"/>
    </source>
</evidence>
<evidence type="ECO:0000313" key="14">
    <source>
        <dbReference type="Proteomes" id="UP001597010"/>
    </source>
</evidence>
<evidence type="ECO:0000256" key="5">
    <source>
        <dbReference type="ARBA" id="ARBA00022679"/>
    </source>
</evidence>
<dbReference type="InterPro" id="IPR036890">
    <property type="entry name" value="HATPase_C_sf"/>
</dbReference>
<dbReference type="PROSITE" id="PS50885">
    <property type="entry name" value="HAMP"/>
    <property type="match status" value="1"/>
</dbReference>
<feature type="transmembrane region" description="Helical" evidence="10">
    <location>
        <begin position="448"/>
        <end position="465"/>
    </location>
</feature>
<feature type="transmembrane region" description="Helical" evidence="10">
    <location>
        <begin position="238"/>
        <end position="261"/>
    </location>
</feature>
<feature type="transmembrane region" description="Helical" evidence="10">
    <location>
        <begin position="775"/>
        <end position="796"/>
    </location>
</feature>
<dbReference type="InterPro" id="IPR003660">
    <property type="entry name" value="HAMP_dom"/>
</dbReference>
<name>A0ABW3AXN3_9SPHI</name>
<evidence type="ECO:0000256" key="4">
    <source>
        <dbReference type="ARBA" id="ARBA00022553"/>
    </source>
</evidence>
<evidence type="ECO:0000256" key="8">
    <source>
        <dbReference type="ARBA" id="ARBA00022840"/>
    </source>
</evidence>
<sequence>MSTAGKIRVLLCLLFASLLFTAIAIENTYTPANNLVQTARLLEKNLHQKEAIVYGLLNNPQKFNEISRLRNNPEKALQYIDEYTLNKRIWILVYKNDVLNYWTGAKIIPANATRLKEGASFIRQPNGYYETIKKTQGKISIIFFIPVKANYAFTNEYLENVFTPDLTTDKNIAIADFTDKEIYPVHDINGVYLFSLKLLKGVNHRFFYLVASFWVVAILTLCLLINNIANYLAKKNKVYLALLFLSAFIVLSRFINLHFGLPGFTKELSLFNPQVYASTPLFKSLGDFCINILCLLWFICFTYVYRNKLIPHISNQKLSYVIFAALMGILIFTADGLLRVFYGLVINSNISFDVNNVLNLSGFSILGVLMLCLSFLMFFLLSEIVITICLKLNIPLMRQGVIFVITIIAFTVVTTYYREFSLFHLLWMTMVLIRGYAFLYYERKFTAGSFIAIILICAVISSIKLNHFESIKEQQLRKVLIQRLETPDDETADGLFKKIEKEIIIDPLLINYYKSADHSSDYLEMLLQKKYFDRYLSKYDFKVHEYDVNGNPISVDKSYTLDIFKDMVMLSSFKVSDYFYRENESFGFQSYFAMLPVIDSGNNLGTIVIELKSKPLLTPGSFPDLLIDRQVKSSNDEFKNYSFAFYSDNRLVAQSGTFVYSIRNSEFKGRLKQYTTQSTSSNKDGFFDSFTSYSHLLYQPSERNLIVVSQEKNPFLSNLTALTFFFVVLLAFSAFILLIRLIWVRVKILNINNNRIKWSFKVNFGRILYRTRIQFSVIFAVVVTLILVGFITFFSISKQYQAQQDKIIRSKIMQIAAAFEVGPIKEHLHYITEQNRISFDELANTYAADLSLYDLNGALLLTTQPKIYDYGLLNRRINGRAFAVLNGMQKSEFLSEERIGLLTYKAAYTPIRNLKHETIAYLQLPYFSNTADYSERIGALLNIMINVYALVFIAIGLFAIVIARQITAPLNFIQYNLSKTIYGKKNEPIKWERDDEIGALVKEYNNMIAALEHSALKLAQSEREIAWREMAKQVAHEIKNPLTPLKLGLQLLEKSWRDKDPKFDQKFERFSKSFVEQIESLSSIASEFSAFAKMPDTRIERLNVFEILNQAITIFKQMDNVNIVYQSLDTPFFVDADRDQLLRCFNNLLKNAIEATPEDRKCEIEINYLITTKNILLTIKDNGNGIPEAMREKIFEPNFTTKSSGTGLGLAFVKNSIENANGKVWFDTITNQGTTFYLSFPASTNQAD</sequence>
<dbReference type="PRINTS" id="PR00344">
    <property type="entry name" value="BCTRLSENSOR"/>
</dbReference>
<dbReference type="GO" id="GO:0005524">
    <property type="term" value="F:ATP binding"/>
    <property type="evidence" value="ECO:0007669"/>
    <property type="project" value="UniProtKB-KW"/>
</dbReference>
<dbReference type="InterPro" id="IPR036097">
    <property type="entry name" value="HisK_dim/P_sf"/>
</dbReference>
<evidence type="ECO:0000256" key="7">
    <source>
        <dbReference type="ARBA" id="ARBA00022777"/>
    </source>
</evidence>
<feature type="transmembrane region" description="Helical" evidence="10">
    <location>
        <begin position="719"/>
        <end position="743"/>
    </location>
</feature>
<dbReference type="SMART" id="SM00388">
    <property type="entry name" value="HisKA"/>
    <property type="match status" value="1"/>
</dbReference>
<evidence type="ECO:0000259" key="12">
    <source>
        <dbReference type="PROSITE" id="PS50885"/>
    </source>
</evidence>
<evidence type="ECO:0000256" key="1">
    <source>
        <dbReference type="ARBA" id="ARBA00000085"/>
    </source>
</evidence>
<reference evidence="14" key="1">
    <citation type="journal article" date="2019" name="Int. J. Syst. Evol. Microbiol.">
        <title>The Global Catalogue of Microorganisms (GCM) 10K type strain sequencing project: providing services to taxonomists for standard genome sequencing and annotation.</title>
        <authorList>
            <consortium name="The Broad Institute Genomics Platform"/>
            <consortium name="The Broad Institute Genome Sequencing Center for Infectious Disease"/>
            <person name="Wu L."/>
            <person name="Ma J."/>
        </authorList>
    </citation>
    <scope>NUCLEOTIDE SEQUENCE [LARGE SCALE GENOMIC DNA]</scope>
    <source>
        <strain evidence="14">CCUG 61484</strain>
    </source>
</reference>
<dbReference type="Gene3D" id="1.10.287.130">
    <property type="match status" value="1"/>
</dbReference>
<dbReference type="CDD" id="cd00082">
    <property type="entry name" value="HisKA"/>
    <property type="match status" value="1"/>
</dbReference>
<keyword evidence="8 13" id="KW-0067">ATP-binding</keyword>
<dbReference type="Pfam" id="PF02518">
    <property type="entry name" value="HATPase_c"/>
    <property type="match status" value="1"/>
</dbReference>
<dbReference type="SMART" id="SM00387">
    <property type="entry name" value="HATPase_c"/>
    <property type="match status" value="1"/>
</dbReference>
<keyword evidence="7" id="KW-0418">Kinase</keyword>
<dbReference type="PANTHER" id="PTHR43065">
    <property type="entry name" value="SENSOR HISTIDINE KINASE"/>
    <property type="match status" value="1"/>
</dbReference>
<keyword evidence="4" id="KW-0597">Phosphoprotein</keyword>
<feature type="transmembrane region" description="Helical" evidence="10">
    <location>
        <begin position="362"/>
        <end position="388"/>
    </location>
</feature>
<dbReference type="InterPro" id="IPR003661">
    <property type="entry name" value="HisK_dim/P_dom"/>
</dbReference>
<keyword evidence="9" id="KW-0902">Two-component regulatory system</keyword>
<dbReference type="Gene3D" id="6.10.340.10">
    <property type="match status" value="1"/>
</dbReference>
<organism evidence="13 14">
    <name type="scientific">Mucilaginibacter litoreus</name>
    <dbReference type="NCBI Taxonomy" id="1048221"/>
    <lineage>
        <taxon>Bacteria</taxon>
        <taxon>Pseudomonadati</taxon>
        <taxon>Bacteroidota</taxon>
        <taxon>Sphingobacteriia</taxon>
        <taxon>Sphingobacteriales</taxon>
        <taxon>Sphingobacteriaceae</taxon>
        <taxon>Mucilaginibacter</taxon>
    </lineage>
</organism>
<evidence type="ECO:0000259" key="11">
    <source>
        <dbReference type="PROSITE" id="PS50109"/>
    </source>
</evidence>